<evidence type="ECO:0000313" key="1">
    <source>
        <dbReference type="EMBL" id="CAL2106289.1"/>
    </source>
</evidence>
<accession>A0ABP1FD79</accession>
<name>A0ABP1FD79_9FLAO</name>
<gene>
    <name evidence="1" type="ORF">T190115A13A_200005</name>
</gene>
<proteinExistence type="predicted"/>
<dbReference type="RefSeq" id="WP_348702931.1">
    <property type="nucleotide sequence ID" value="NZ_CAXIYA010000008.1"/>
</dbReference>
<comment type="caution">
    <text evidence="1">The sequence shown here is derived from an EMBL/GenBank/DDBJ whole genome shotgun (WGS) entry which is preliminary data.</text>
</comment>
<keyword evidence="2" id="KW-1185">Reference proteome</keyword>
<evidence type="ECO:0000313" key="2">
    <source>
        <dbReference type="Proteomes" id="UP001497602"/>
    </source>
</evidence>
<reference evidence="1 2" key="1">
    <citation type="submission" date="2024-05" db="EMBL/GenBank/DDBJ databases">
        <authorList>
            <person name="Duchaud E."/>
        </authorList>
    </citation>
    <scope>NUCLEOTIDE SEQUENCE [LARGE SCALE GENOMIC DNA]</scope>
    <source>
        <strain evidence="1">Ena-SAMPLE-TAB-13-05-2024-13:56:06:370-140305</strain>
    </source>
</reference>
<dbReference type="Proteomes" id="UP001497602">
    <property type="component" value="Unassembled WGS sequence"/>
</dbReference>
<dbReference type="EMBL" id="CAXJRC010000012">
    <property type="protein sequence ID" value="CAL2106289.1"/>
    <property type="molecule type" value="Genomic_DNA"/>
</dbReference>
<protein>
    <submittedName>
        <fullName evidence="1">Uncharacterized protein</fullName>
    </submittedName>
</protein>
<organism evidence="1 2">
    <name type="scientific">Tenacibaculum vairaonense</name>
    <dbReference type="NCBI Taxonomy" id="3137860"/>
    <lineage>
        <taxon>Bacteria</taxon>
        <taxon>Pseudomonadati</taxon>
        <taxon>Bacteroidota</taxon>
        <taxon>Flavobacteriia</taxon>
        <taxon>Flavobacteriales</taxon>
        <taxon>Flavobacteriaceae</taxon>
        <taxon>Tenacibaculum</taxon>
    </lineage>
</organism>
<sequence length="406" mass="45793">MNNQKIIQSEKLFLKDKINGLCSIEEFKALDSKKLTAILIDFSEVDFVSKGVLDNIRSSKIPIILVNNDKEKMAETFGVGFESDVVIIDLLNKHSILLPCVIKDNGFNNNSNVVNDELKKYNEVKFIKEYIKQENLGKYREMVQNIQNTTEELPSGVSERFFAPINIPLNFNNGQKAENQILLEILLIASTSNQKYARVVTRGAGFNPSSGKGMADNGDQNRGFFQQTINFNIEPLDYPDLLIYETSPKNINGVKTYTSGSSFDVGVDKDGISGSFNISNSETTDINDFDITNNSSGNKANWTFQLSMTKDSTDNMFIDHWYESYIGVKEVPELAKNNLQPTTTSVWVVDERKKPFNSIVTFQFSYDVSYLHCFVTKKPFKSTKHVDPANVEGWRSFVINFSAVNA</sequence>